<dbReference type="EMBL" id="FOOH01000009">
    <property type="protein sequence ID" value="SFF78949.1"/>
    <property type="molecule type" value="Genomic_DNA"/>
</dbReference>
<dbReference type="GO" id="GO:0016887">
    <property type="term" value="F:ATP hydrolysis activity"/>
    <property type="evidence" value="ECO:0007669"/>
    <property type="project" value="InterPro"/>
</dbReference>
<dbReference type="PANTHER" id="PTHR13779">
    <property type="entry name" value="WERNER HELICASE-INTERACTING PROTEIN 1 FAMILY MEMBER"/>
    <property type="match status" value="1"/>
</dbReference>
<dbReference type="GO" id="GO:0006261">
    <property type="term" value="P:DNA-templated DNA replication"/>
    <property type="evidence" value="ECO:0007669"/>
    <property type="project" value="TreeGrafter"/>
</dbReference>
<keyword evidence="5" id="KW-0547">Nucleotide-binding</keyword>
<evidence type="ECO:0000256" key="3">
    <source>
        <dbReference type="ARBA" id="ARBA00020776"/>
    </source>
</evidence>
<dbReference type="GO" id="GO:0000731">
    <property type="term" value="P:DNA synthesis involved in DNA repair"/>
    <property type="evidence" value="ECO:0007669"/>
    <property type="project" value="TreeGrafter"/>
</dbReference>
<dbReference type="Gene3D" id="3.40.50.300">
    <property type="entry name" value="P-loop containing nucleotide triphosphate hydrolases"/>
    <property type="match status" value="1"/>
</dbReference>
<comment type="similarity">
    <text evidence="2">Belongs to the AAA ATPase family. RarA/MGS1/WRNIP1 subfamily.</text>
</comment>
<dbReference type="GO" id="GO:0017116">
    <property type="term" value="F:single-stranded DNA helicase activity"/>
    <property type="evidence" value="ECO:0007669"/>
    <property type="project" value="TreeGrafter"/>
</dbReference>
<reference evidence="9" key="1">
    <citation type="submission" date="2016-10" db="EMBL/GenBank/DDBJ databases">
        <authorList>
            <person name="Varghese N."/>
            <person name="Submissions S."/>
        </authorList>
    </citation>
    <scope>NUCLEOTIDE SEQUENCE [LARGE SCALE GENOMIC DNA]</scope>
    <source>
        <strain evidence="9">DSM 23515</strain>
    </source>
</reference>
<dbReference type="InterPro" id="IPR027417">
    <property type="entry name" value="P-loop_NTPase"/>
</dbReference>
<name>A0A1I2LKI4_9FLAO</name>
<accession>A0A1I2LKI4</accession>
<comment type="function">
    <text evidence="1">DNA-dependent ATPase that plays important roles in cellular responses to stalled DNA replication processes.</text>
</comment>
<dbReference type="AlphaFoldDB" id="A0A1I2LKI4"/>
<dbReference type="InterPro" id="IPR008921">
    <property type="entry name" value="DNA_pol3_clamp-load_cplx_C"/>
</dbReference>
<dbReference type="Gene3D" id="1.10.3710.10">
    <property type="entry name" value="DNA polymerase III clamp loader subunits, C-terminal domain"/>
    <property type="match status" value="1"/>
</dbReference>
<dbReference type="FunFam" id="1.10.3710.10:FF:000004">
    <property type="entry name" value="Putative ATPase, AAA family"/>
    <property type="match status" value="1"/>
</dbReference>
<dbReference type="InterPro" id="IPR003959">
    <property type="entry name" value="ATPase_AAA_core"/>
</dbReference>
<dbReference type="InterPro" id="IPR021886">
    <property type="entry name" value="MgsA_C"/>
</dbReference>
<gene>
    <name evidence="8" type="ORF">SAMN04488033_10910</name>
</gene>
<keyword evidence="4" id="KW-0235">DNA replication</keyword>
<dbReference type="Gene3D" id="1.20.272.10">
    <property type="match status" value="1"/>
</dbReference>
<dbReference type="GO" id="GO:0003677">
    <property type="term" value="F:DNA binding"/>
    <property type="evidence" value="ECO:0007669"/>
    <property type="project" value="InterPro"/>
</dbReference>
<dbReference type="Proteomes" id="UP000199116">
    <property type="component" value="Unassembled WGS sequence"/>
</dbReference>
<dbReference type="GO" id="GO:0008047">
    <property type="term" value="F:enzyme activator activity"/>
    <property type="evidence" value="ECO:0007669"/>
    <property type="project" value="TreeGrafter"/>
</dbReference>
<dbReference type="GO" id="GO:0005524">
    <property type="term" value="F:ATP binding"/>
    <property type="evidence" value="ECO:0007669"/>
    <property type="project" value="UniProtKB-KW"/>
</dbReference>
<dbReference type="Pfam" id="PF12002">
    <property type="entry name" value="MgsA_C"/>
    <property type="match status" value="1"/>
</dbReference>
<evidence type="ECO:0000256" key="2">
    <source>
        <dbReference type="ARBA" id="ARBA00008959"/>
    </source>
</evidence>
<dbReference type="CDD" id="cd18139">
    <property type="entry name" value="HLD_clamp_RarA"/>
    <property type="match status" value="1"/>
</dbReference>
<dbReference type="CDD" id="cd00009">
    <property type="entry name" value="AAA"/>
    <property type="match status" value="1"/>
</dbReference>
<protein>
    <recommendedName>
        <fullName evidence="3">Replication-associated recombination protein A</fullName>
    </recommendedName>
</protein>
<organism evidence="8 9">
    <name type="scientific">Salegentibacter agarivorans</name>
    <dbReference type="NCBI Taxonomy" id="345907"/>
    <lineage>
        <taxon>Bacteria</taxon>
        <taxon>Pseudomonadati</taxon>
        <taxon>Bacteroidota</taxon>
        <taxon>Flavobacteriia</taxon>
        <taxon>Flavobacteriales</taxon>
        <taxon>Flavobacteriaceae</taxon>
        <taxon>Salegentibacter</taxon>
    </lineage>
</organism>
<dbReference type="Pfam" id="PF16193">
    <property type="entry name" value="AAA_assoc_2"/>
    <property type="match status" value="1"/>
</dbReference>
<evidence type="ECO:0000256" key="4">
    <source>
        <dbReference type="ARBA" id="ARBA00022705"/>
    </source>
</evidence>
<evidence type="ECO:0000313" key="9">
    <source>
        <dbReference type="Proteomes" id="UP000199116"/>
    </source>
</evidence>
<keyword evidence="9" id="KW-1185">Reference proteome</keyword>
<evidence type="ECO:0000256" key="1">
    <source>
        <dbReference type="ARBA" id="ARBA00002393"/>
    </source>
</evidence>
<dbReference type="SUPFAM" id="SSF48019">
    <property type="entry name" value="post-AAA+ oligomerization domain-like"/>
    <property type="match status" value="1"/>
</dbReference>
<keyword evidence="6" id="KW-0067">ATP-binding</keyword>
<evidence type="ECO:0000313" key="8">
    <source>
        <dbReference type="EMBL" id="SFF78949.1"/>
    </source>
</evidence>
<evidence type="ECO:0000259" key="7">
    <source>
        <dbReference type="SMART" id="SM00382"/>
    </source>
</evidence>
<dbReference type="InterPro" id="IPR051314">
    <property type="entry name" value="AAA_ATPase_RarA/MGS1/WRNIP1"/>
</dbReference>
<sequence>MSKPLAERLRPQTLDDYLSQQHLIGPKGALRQQIQQGIIPSMIFWGPPGVGKTTLANIIATTSDRPFFTLSAISSGVKDVREVIEKAKKSDGLFTTKNPILFIDEIHRFSKSQQDSLLGAVEKGWVTLIGATTENPSFEVISALLSRCQVYILKPFTKEDLVALLERAMREDKIIAAKNIKLKETEALLRLSGGDARKLLNIFELLVTSSEGNLEITNDMVFNRVQQNTVLYDKTGEQHYDIISAFIKSIRGSDPNAAVYWLARMIEGGEDVKFIARRLLILASEDIGNANPTALVIANNTFQAVTTIGFPEARIVLSQCVTYLATSPKSNAAYMAINQAQSAVKKTGNLSVPLSIRNAPTKLMKDIGYGKDYKYAHNHENNFVEAEFLPDEIKNTKFYDPGNNPRENAQREFLKKRWKNKYNY</sequence>
<dbReference type="Pfam" id="PF00004">
    <property type="entry name" value="AAA"/>
    <property type="match status" value="1"/>
</dbReference>
<feature type="domain" description="AAA+ ATPase" evidence="7">
    <location>
        <begin position="38"/>
        <end position="156"/>
    </location>
</feature>
<dbReference type="PANTHER" id="PTHR13779:SF7">
    <property type="entry name" value="ATPASE WRNIP1"/>
    <property type="match status" value="1"/>
</dbReference>
<dbReference type="FunFam" id="3.40.50.300:FF:000137">
    <property type="entry name" value="Replication-associated recombination protein A"/>
    <property type="match status" value="1"/>
</dbReference>
<evidence type="ECO:0000256" key="6">
    <source>
        <dbReference type="ARBA" id="ARBA00022840"/>
    </source>
</evidence>
<dbReference type="SMART" id="SM00382">
    <property type="entry name" value="AAA"/>
    <property type="match status" value="1"/>
</dbReference>
<proteinExistence type="inferred from homology"/>
<dbReference type="Gene3D" id="1.10.8.60">
    <property type="match status" value="1"/>
</dbReference>
<dbReference type="InterPro" id="IPR003593">
    <property type="entry name" value="AAA+_ATPase"/>
</dbReference>
<dbReference type="RefSeq" id="WP_093304241.1">
    <property type="nucleotide sequence ID" value="NZ_FOOH01000009.1"/>
</dbReference>
<dbReference type="FunFam" id="1.20.272.10:FF:000001">
    <property type="entry name" value="Putative AAA family ATPase"/>
    <property type="match status" value="1"/>
</dbReference>
<dbReference type="SUPFAM" id="SSF52540">
    <property type="entry name" value="P-loop containing nucleoside triphosphate hydrolases"/>
    <property type="match status" value="1"/>
</dbReference>
<dbReference type="InterPro" id="IPR032423">
    <property type="entry name" value="AAA_assoc_2"/>
</dbReference>
<evidence type="ECO:0000256" key="5">
    <source>
        <dbReference type="ARBA" id="ARBA00022741"/>
    </source>
</evidence>